<dbReference type="Proteomes" id="UP000215884">
    <property type="component" value="Chromosome"/>
</dbReference>
<dbReference type="EMBL" id="CP029426">
    <property type="protein sequence ID" value="AWM04888.1"/>
    <property type="molecule type" value="Genomic_DNA"/>
</dbReference>
<evidence type="ECO:0000313" key="2">
    <source>
        <dbReference type="EMBL" id="AWM04888.1"/>
    </source>
</evidence>
<evidence type="ECO:0000313" key="3">
    <source>
        <dbReference type="Proteomes" id="UP000215884"/>
    </source>
</evidence>
<reference evidence="2 3" key="1">
    <citation type="journal article" date="2017" name="Syst. Appl. Microbiol.">
        <title>Soybeans inoculated with root zone soils of Canadian native legumes harbour diverse and novel Bradyrhizobium spp. that possess agricultural potential.</title>
        <authorList>
            <person name="Bromfield E.S.P."/>
            <person name="Cloutier S."/>
            <person name="Tambong J.T."/>
            <person name="Tran Thi T.V."/>
        </authorList>
    </citation>
    <scope>NUCLEOTIDE SEQUENCE [LARGE SCALE GENOMIC DNA]</scope>
    <source>
        <strain evidence="2 3">39S1MB</strain>
    </source>
</reference>
<gene>
    <name evidence="2" type="ORF">CIT40_26260</name>
</gene>
<feature type="compositionally biased region" description="Basic residues" evidence="1">
    <location>
        <begin position="1"/>
        <end position="11"/>
    </location>
</feature>
<organism evidence="2 3">
    <name type="scientific">Bradyrhizobium amphicarpaeae</name>
    <dbReference type="NCBI Taxonomy" id="1404768"/>
    <lineage>
        <taxon>Bacteria</taxon>
        <taxon>Pseudomonadati</taxon>
        <taxon>Pseudomonadota</taxon>
        <taxon>Alphaproteobacteria</taxon>
        <taxon>Hyphomicrobiales</taxon>
        <taxon>Nitrobacteraceae</taxon>
        <taxon>Bradyrhizobium</taxon>
    </lineage>
</organism>
<sequence>MFHRFPNRKHGFASSRRVSPELCLITPPSNPRGHREGRVPTGTRGPLRENAHAERTAQQHTGVADHSAFPARWLHGLCRDLPGAELSFWPPSPREFG</sequence>
<keyword evidence="3" id="KW-1185">Reference proteome</keyword>
<name>A0A2U8Q6D6_9BRAD</name>
<accession>A0A2U8Q6D6</accession>
<dbReference type="OrthoDB" id="8255735at2"/>
<evidence type="ECO:0000256" key="1">
    <source>
        <dbReference type="SAM" id="MobiDB-lite"/>
    </source>
</evidence>
<dbReference type="AlphaFoldDB" id="A0A2U8Q6D6"/>
<feature type="region of interest" description="Disordered" evidence="1">
    <location>
        <begin position="1"/>
        <end position="64"/>
    </location>
</feature>
<reference evidence="2 3" key="2">
    <citation type="journal article" date="2019" name="Int. J. Syst. Evol. Microbiol.">
        <title>Description and complete genome sequence of Bradyrhizobium amphicarpaeae sp. nov., harbouring photosystem and nitrogen-fixation genes.</title>
        <authorList>
            <person name="Bromfield E.S.P."/>
            <person name="Cloutier S."/>
            <person name="Nguyen H.D.T."/>
        </authorList>
    </citation>
    <scope>NUCLEOTIDE SEQUENCE [LARGE SCALE GENOMIC DNA]</scope>
    <source>
        <strain evidence="2 3">39S1MB</strain>
    </source>
</reference>
<feature type="compositionally biased region" description="Basic and acidic residues" evidence="1">
    <location>
        <begin position="46"/>
        <end position="57"/>
    </location>
</feature>
<proteinExistence type="predicted"/>
<protein>
    <submittedName>
        <fullName evidence="2">Uncharacterized protein</fullName>
    </submittedName>
</protein>